<feature type="region of interest" description="Disordered" evidence="7">
    <location>
        <begin position="659"/>
        <end position="698"/>
    </location>
</feature>
<evidence type="ECO:0000259" key="8">
    <source>
        <dbReference type="PROSITE" id="PS50102"/>
    </source>
</evidence>
<dbReference type="KEGG" id="hcq:109519336"/>
<dbReference type="Gene3D" id="3.30.70.330">
    <property type="match status" value="1"/>
</dbReference>
<evidence type="ECO:0000313" key="9">
    <source>
        <dbReference type="Ensembl" id="ENSHCOP00000014435.1"/>
    </source>
</evidence>
<feature type="domain" description="RRM" evidence="8">
    <location>
        <begin position="6"/>
        <end position="90"/>
    </location>
</feature>
<dbReference type="RefSeq" id="XP_019731341.1">
    <property type="nucleotide sequence ID" value="XM_019875782.1"/>
</dbReference>
<dbReference type="EC" id="2.3.2.27" evidence="6"/>
<dbReference type="OMA" id="QRTKCGA"/>
<dbReference type="GO" id="GO:0007219">
    <property type="term" value="P:Notch signaling pathway"/>
    <property type="evidence" value="ECO:0007669"/>
    <property type="project" value="InterPro"/>
</dbReference>
<evidence type="ECO:0000256" key="1">
    <source>
        <dbReference type="ARBA" id="ARBA00000900"/>
    </source>
</evidence>
<proteinExistence type="inferred from homology"/>
<comment type="catalytic activity">
    <reaction evidence="1 6">
        <text>S-ubiquitinyl-[E2 ubiquitin-conjugating enzyme]-L-cysteine + [acceptor protein]-L-lysine = [E2 ubiquitin-conjugating enzyme]-L-cysteine + N(6)-ubiquitinyl-[acceptor protein]-L-lysine.</text>
        <dbReference type="EC" id="2.3.2.27"/>
    </reaction>
</comment>
<name>A0A3Q3DKF8_HIPCM</name>
<keyword evidence="5" id="KW-0694">RNA-binding</keyword>
<dbReference type="GO" id="GO:0061630">
    <property type="term" value="F:ubiquitin protein ligase activity"/>
    <property type="evidence" value="ECO:0007669"/>
    <property type="project" value="UniProtKB-UniRule"/>
</dbReference>
<keyword evidence="6" id="KW-0963">Cytoplasm</keyword>
<feature type="region of interest" description="Disordered" evidence="7">
    <location>
        <begin position="158"/>
        <end position="201"/>
    </location>
</feature>
<dbReference type="PROSITE" id="PS50102">
    <property type="entry name" value="RRM"/>
    <property type="match status" value="1"/>
</dbReference>
<sequence>MEEASRTVRVSGLPADIAEERLIDKLTVYFLRPRNGGGEIVSVTVDGTKPDCALVQFEDSGVSQRVIQHGQHTLKVDGKEYMLTVSEHRQNLDPNKVITSLTATVDCSQIPNGRSTLTRLLGEHPSIETSCDSTKTLCRLRGAYTEVQSVLAQLLGSHPEDPQSLELSGSGRPFVSSSEFPIKTPRKKGDERDLTGGFPTPEEDLSLMVDADVFQYLQKHHGHEYQRLLSRYGVEVVDVTNQGITTLFLRVTTGDGDKERDRIELARTALSELYQESERRICQAELRKSDLDPRVDLQQAMETLRVRFPKLLLSDNDSCVFLIGDYTEVSEAKQFLLREHRVVETEDVASLLGIPSSRHTTAEERDTLAVSQSISSTLNVGKNRVRQSEDGKTYHVAARFKESGPPRQTPPGNLRGTSNPRKHSTHELRSEAAGDPSGVLRPLMRNKTSSDVAVKSTRSFRTPIQSPGKVHTGSMAKRTNSFAGTTQQRFQKTEDNSSAFPPRARTSSVSDQRQKDQPEVYHAEVVMSTMMWLHIKDVYSNQVETLTCDLQLKEGGSHGRIQSVIVISGSEQSAVTACQLALQELVDTISADICVHELHLSELGVSGVEDETLQACCAEVRRRFTKISVRVMRNSLYLTGPKRLCDQVAASLREVFSGDRTQADKQNDPTSASIGRQVNDGDACSSSETQPYSATQERISHLEGQAELANGADSQVARKDSILKEKLEKASMMDRRKTSVQGNKASPANVDGAWSVTPQNDKVTQSQQKEPQPGAICVCGEAGTSMNRTECGVVMCTKCLDAVHIHCRVCHSGPPQNPTPAGIQGTMNHCKLNFSLPGHNKHATIKVTYLVPDGIQKDHHPSPGKPFQGGVFEAFLPDCDKSRNLLPRLEDAFRQGLTFTVTSKEKGSSVTWDTIPHKTSLQGGRSGNGYPDSSYLERLSEVLTAHGIKGQSFTS</sequence>
<dbReference type="GO" id="GO:0008270">
    <property type="term" value="F:zinc ion binding"/>
    <property type="evidence" value="ECO:0007669"/>
    <property type="project" value="UniProtKB-KW"/>
</dbReference>
<dbReference type="AlphaFoldDB" id="A0A3Q3DKF8"/>
<feature type="compositionally biased region" description="Polar residues" evidence="7">
    <location>
        <begin position="477"/>
        <end position="490"/>
    </location>
</feature>
<keyword evidence="3 6" id="KW-0808">Transferase</keyword>
<dbReference type="Ensembl" id="ENSHCOT00000022050.1">
    <property type="protein sequence ID" value="ENSHCOP00000014435.1"/>
    <property type="gene ID" value="ENSHCOG00000017801.1"/>
</dbReference>
<dbReference type="GeneID" id="109519336"/>
<organism evidence="9 10">
    <name type="scientific">Hippocampus comes</name>
    <name type="common">Tiger tail seahorse</name>
    <dbReference type="NCBI Taxonomy" id="109280"/>
    <lineage>
        <taxon>Eukaryota</taxon>
        <taxon>Metazoa</taxon>
        <taxon>Chordata</taxon>
        <taxon>Craniata</taxon>
        <taxon>Vertebrata</taxon>
        <taxon>Euteleostomi</taxon>
        <taxon>Actinopterygii</taxon>
        <taxon>Neopterygii</taxon>
        <taxon>Teleostei</taxon>
        <taxon>Neoteleostei</taxon>
        <taxon>Acanthomorphata</taxon>
        <taxon>Syngnathiaria</taxon>
        <taxon>Syngnathiformes</taxon>
        <taxon>Syngnathoidei</taxon>
        <taxon>Syngnathidae</taxon>
        <taxon>Hippocampus</taxon>
    </lineage>
</organism>
<comment type="pathway">
    <text evidence="2 6">Protein modification; protein ubiquitination.</text>
</comment>
<dbReference type="InterPro" id="IPR039399">
    <property type="entry name" value="Deltex_C_sf"/>
</dbReference>
<reference evidence="9" key="1">
    <citation type="submission" date="2025-05" db="UniProtKB">
        <authorList>
            <consortium name="Ensembl"/>
        </authorList>
    </citation>
    <scope>IDENTIFICATION</scope>
</reference>
<evidence type="ECO:0000313" key="10">
    <source>
        <dbReference type="Proteomes" id="UP000264820"/>
    </source>
</evidence>
<dbReference type="InterPro" id="IPR039398">
    <property type="entry name" value="Deltex_fam"/>
</dbReference>
<evidence type="ECO:0000256" key="5">
    <source>
        <dbReference type="PROSITE-ProRule" id="PRU00176"/>
    </source>
</evidence>
<evidence type="ECO:0000256" key="7">
    <source>
        <dbReference type="SAM" id="MobiDB-lite"/>
    </source>
</evidence>
<keyword evidence="6" id="KW-0862">Zinc</keyword>
<dbReference type="GO" id="GO:0005737">
    <property type="term" value="C:cytoplasm"/>
    <property type="evidence" value="ECO:0007669"/>
    <property type="project" value="UniProtKB-SubCell"/>
</dbReference>
<keyword evidence="4 6" id="KW-0479">Metal-binding</keyword>
<dbReference type="OrthoDB" id="527344at2759"/>
<dbReference type="Proteomes" id="UP000264820">
    <property type="component" value="Unplaced"/>
</dbReference>
<protein>
    <recommendedName>
        <fullName evidence="6">E3 ubiquitin-protein ligase</fullName>
        <ecNumber evidence="6">2.3.2.27</ecNumber>
    </recommendedName>
</protein>
<dbReference type="InterPro" id="IPR039396">
    <property type="entry name" value="Deltex_C"/>
</dbReference>
<dbReference type="PANTHER" id="PTHR12622">
    <property type="entry name" value="DELTEX-RELATED"/>
    <property type="match status" value="1"/>
</dbReference>
<feature type="compositionally biased region" description="Basic and acidic residues" evidence="7">
    <location>
        <begin position="727"/>
        <end position="737"/>
    </location>
</feature>
<dbReference type="Ensembl" id="ENSHCOT00000022068.1">
    <property type="protein sequence ID" value="ENSHCOP00000014429.1"/>
    <property type="gene ID" value="ENSHCOG00000017801.1"/>
</dbReference>
<evidence type="ECO:0000256" key="2">
    <source>
        <dbReference type="ARBA" id="ARBA00004906"/>
    </source>
</evidence>
<feature type="region of interest" description="Disordered" evidence="7">
    <location>
        <begin position="727"/>
        <end position="756"/>
    </location>
</feature>
<feature type="compositionally biased region" description="Polar residues" evidence="7">
    <location>
        <begin position="684"/>
        <end position="697"/>
    </location>
</feature>
<dbReference type="InterPro" id="IPR000504">
    <property type="entry name" value="RRM_dom"/>
</dbReference>
<accession>A0A3Q3DKF8</accession>
<dbReference type="RefSeq" id="XP_019731344.1">
    <property type="nucleotide sequence ID" value="XM_019875785.1"/>
</dbReference>
<dbReference type="Pfam" id="PF23222">
    <property type="entry name" value="RRM_PARP14_1"/>
    <property type="match status" value="1"/>
</dbReference>
<dbReference type="SUPFAM" id="SSF54928">
    <property type="entry name" value="RNA-binding domain, RBD"/>
    <property type="match status" value="1"/>
</dbReference>
<dbReference type="RefSeq" id="XP_019731343.1">
    <property type="nucleotide sequence ID" value="XM_019875784.1"/>
</dbReference>
<dbReference type="InterPro" id="IPR012677">
    <property type="entry name" value="Nucleotide-bd_a/b_plait_sf"/>
</dbReference>
<comment type="subcellular location">
    <subcellularLocation>
        <location evidence="6">Cytoplasm</location>
    </subcellularLocation>
</comment>
<keyword evidence="10" id="KW-1185">Reference proteome</keyword>
<dbReference type="Gene3D" id="3.30.390.130">
    <property type="match status" value="1"/>
</dbReference>
<dbReference type="InterPro" id="IPR035979">
    <property type="entry name" value="RBD_domain_sf"/>
</dbReference>
<feature type="region of interest" description="Disordered" evidence="7">
    <location>
        <begin position="397"/>
        <end position="517"/>
    </location>
</feature>
<dbReference type="GO" id="GO:0016567">
    <property type="term" value="P:protein ubiquitination"/>
    <property type="evidence" value="ECO:0007669"/>
    <property type="project" value="UniProtKB-UniRule"/>
</dbReference>
<keyword evidence="6" id="KW-0863">Zinc-finger</keyword>
<evidence type="ECO:0000256" key="6">
    <source>
        <dbReference type="RuleBase" id="RU367105"/>
    </source>
</evidence>
<dbReference type="UniPathway" id="UPA00143"/>
<dbReference type="RefSeq" id="XP_019731342.1">
    <property type="nucleotide sequence ID" value="XM_019875783.1"/>
</dbReference>
<evidence type="ECO:0000256" key="4">
    <source>
        <dbReference type="ARBA" id="ARBA00022723"/>
    </source>
</evidence>
<evidence type="ECO:0000256" key="3">
    <source>
        <dbReference type="ARBA" id="ARBA00022679"/>
    </source>
</evidence>
<dbReference type="GeneTree" id="ENSGT00940000154578"/>
<dbReference type="GO" id="GO:0003723">
    <property type="term" value="F:RNA binding"/>
    <property type="evidence" value="ECO:0007669"/>
    <property type="project" value="UniProtKB-UniRule"/>
</dbReference>
<feature type="compositionally biased region" description="Polar residues" evidence="7">
    <location>
        <begin position="446"/>
        <end position="465"/>
    </location>
</feature>
<comment type="similarity">
    <text evidence="6">Belongs to the Deltex family.</text>
</comment>
<dbReference type="InterPro" id="IPR057051">
    <property type="entry name" value="PARP14_RPM_1"/>
</dbReference>
<dbReference type="Pfam" id="PF18102">
    <property type="entry name" value="DTC"/>
    <property type="match status" value="1"/>
</dbReference>